<dbReference type="NCBIfam" id="TIGR02984">
    <property type="entry name" value="Sig-70_plancto1"/>
    <property type="match status" value="1"/>
</dbReference>
<feature type="compositionally biased region" description="Basic and acidic residues" evidence="6">
    <location>
        <begin position="209"/>
        <end position="220"/>
    </location>
</feature>
<dbReference type="Proteomes" id="UP000319852">
    <property type="component" value="Chromosome"/>
</dbReference>
<dbReference type="KEGG" id="amob:HG15A2_04150"/>
<dbReference type="OrthoDB" id="276109at2"/>
<gene>
    <name evidence="9" type="primary">cnrH_1</name>
    <name evidence="9" type="ORF">HG15A2_04150</name>
</gene>
<dbReference type="InterPro" id="IPR007627">
    <property type="entry name" value="RNA_pol_sigma70_r2"/>
</dbReference>
<dbReference type="GO" id="GO:0006352">
    <property type="term" value="P:DNA-templated transcription initiation"/>
    <property type="evidence" value="ECO:0007669"/>
    <property type="project" value="InterPro"/>
</dbReference>
<dbReference type="GO" id="GO:0003677">
    <property type="term" value="F:DNA binding"/>
    <property type="evidence" value="ECO:0007669"/>
    <property type="project" value="UniProtKB-KW"/>
</dbReference>
<dbReference type="EMBL" id="CP036263">
    <property type="protein sequence ID" value="QDS97155.1"/>
    <property type="molecule type" value="Genomic_DNA"/>
</dbReference>
<evidence type="ECO:0000313" key="9">
    <source>
        <dbReference type="EMBL" id="QDS97155.1"/>
    </source>
</evidence>
<dbReference type="InterPro" id="IPR014284">
    <property type="entry name" value="RNA_pol_sigma-70_dom"/>
</dbReference>
<dbReference type="InterPro" id="IPR036388">
    <property type="entry name" value="WH-like_DNA-bd_sf"/>
</dbReference>
<keyword evidence="2" id="KW-0805">Transcription regulation</keyword>
<feature type="domain" description="RNA polymerase sigma factor 70 region 4 type 2" evidence="8">
    <location>
        <begin position="146"/>
        <end position="197"/>
    </location>
</feature>
<dbReference type="InterPro" id="IPR013249">
    <property type="entry name" value="RNA_pol_sigma70_r4_t2"/>
</dbReference>
<keyword evidence="10" id="KW-1185">Reference proteome</keyword>
<evidence type="ECO:0000256" key="4">
    <source>
        <dbReference type="ARBA" id="ARBA00023125"/>
    </source>
</evidence>
<evidence type="ECO:0000313" key="10">
    <source>
        <dbReference type="Proteomes" id="UP000319852"/>
    </source>
</evidence>
<evidence type="ECO:0000256" key="5">
    <source>
        <dbReference type="ARBA" id="ARBA00023163"/>
    </source>
</evidence>
<dbReference type="NCBIfam" id="TIGR02937">
    <property type="entry name" value="sigma70-ECF"/>
    <property type="match status" value="1"/>
</dbReference>
<feature type="domain" description="RNA polymerase sigma-70 region 2" evidence="7">
    <location>
        <begin position="28"/>
        <end position="98"/>
    </location>
</feature>
<evidence type="ECO:0000256" key="1">
    <source>
        <dbReference type="ARBA" id="ARBA00010641"/>
    </source>
</evidence>
<reference evidence="9 10" key="1">
    <citation type="submission" date="2019-02" db="EMBL/GenBank/DDBJ databases">
        <title>Deep-cultivation of Planctomycetes and their phenomic and genomic characterization uncovers novel biology.</title>
        <authorList>
            <person name="Wiegand S."/>
            <person name="Jogler M."/>
            <person name="Boedeker C."/>
            <person name="Pinto D."/>
            <person name="Vollmers J."/>
            <person name="Rivas-Marin E."/>
            <person name="Kohn T."/>
            <person name="Peeters S.H."/>
            <person name="Heuer A."/>
            <person name="Rast P."/>
            <person name="Oberbeckmann S."/>
            <person name="Bunk B."/>
            <person name="Jeske O."/>
            <person name="Meyerdierks A."/>
            <person name="Storesund J.E."/>
            <person name="Kallscheuer N."/>
            <person name="Luecker S."/>
            <person name="Lage O.M."/>
            <person name="Pohl T."/>
            <person name="Merkel B.J."/>
            <person name="Hornburger P."/>
            <person name="Mueller R.-W."/>
            <person name="Bruemmer F."/>
            <person name="Labrenz M."/>
            <person name="Spormann A.M."/>
            <person name="Op den Camp H."/>
            <person name="Overmann J."/>
            <person name="Amann R."/>
            <person name="Jetten M.S.M."/>
            <person name="Mascher T."/>
            <person name="Medema M.H."/>
            <person name="Devos D.P."/>
            <person name="Kaster A.-K."/>
            <person name="Ovreas L."/>
            <person name="Rohde M."/>
            <person name="Galperin M.Y."/>
            <person name="Jogler C."/>
        </authorList>
    </citation>
    <scope>NUCLEOTIDE SEQUENCE [LARGE SCALE GENOMIC DNA]</scope>
    <source>
        <strain evidence="9 10">HG15A2</strain>
    </source>
</reference>
<dbReference type="Gene3D" id="1.10.1740.10">
    <property type="match status" value="1"/>
</dbReference>
<dbReference type="Gene3D" id="1.10.10.10">
    <property type="entry name" value="Winged helix-like DNA-binding domain superfamily/Winged helix DNA-binding domain"/>
    <property type="match status" value="1"/>
</dbReference>
<dbReference type="AlphaFoldDB" id="A0A517MQJ3"/>
<proteinExistence type="inferred from homology"/>
<dbReference type="InterPro" id="IPR013324">
    <property type="entry name" value="RNA_pol_sigma_r3/r4-like"/>
</dbReference>
<dbReference type="SUPFAM" id="SSF88946">
    <property type="entry name" value="Sigma2 domain of RNA polymerase sigma factors"/>
    <property type="match status" value="1"/>
</dbReference>
<evidence type="ECO:0000256" key="2">
    <source>
        <dbReference type="ARBA" id="ARBA00023015"/>
    </source>
</evidence>
<sequence>MWPESDKTQKLLAEAREGDSEAVNQLLERHRDAVRRMIDLRMDQVIKRRVDASDIVQEVMIDANRRLQKYLENPVMPFHLWLRQMAKDRLIDAHRRHRQTARRSMDREQPLVAAAGNESSVDLLGQLSDQELTPASAATWNELQARFEAACNQLDEMDQEIVFMRHFEHMSNSDAAATLELSAQATSMRYLRAMRRLRKLMEGDDPDRDPDHDANEASDS</sequence>
<dbReference type="InterPro" id="IPR014326">
    <property type="entry name" value="RNA_pol_sigma-70_Plancto"/>
</dbReference>
<dbReference type="InterPro" id="IPR039425">
    <property type="entry name" value="RNA_pol_sigma-70-like"/>
</dbReference>
<evidence type="ECO:0000259" key="8">
    <source>
        <dbReference type="Pfam" id="PF08281"/>
    </source>
</evidence>
<organism evidence="9 10">
    <name type="scientific">Adhaeretor mobilis</name>
    <dbReference type="NCBI Taxonomy" id="1930276"/>
    <lineage>
        <taxon>Bacteria</taxon>
        <taxon>Pseudomonadati</taxon>
        <taxon>Planctomycetota</taxon>
        <taxon>Planctomycetia</taxon>
        <taxon>Pirellulales</taxon>
        <taxon>Lacipirellulaceae</taxon>
        <taxon>Adhaeretor</taxon>
    </lineage>
</organism>
<dbReference type="PANTHER" id="PTHR43133">
    <property type="entry name" value="RNA POLYMERASE ECF-TYPE SIGMA FACTO"/>
    <property type="match status" value="1"/>
</dbReference>
<protein>
    <submittedName>
        <fullName evidence="9">RNA polymerase sigma factor CnrH</fullName>
    </submittedName>
</protein>
<feature type="region of interest" description="Disordered" evidence="6">
    <location>
        <begin position="201"/>
        <end position="220"/>
    </location>
</feature>
<dbReference type="PANTHER" id="PTHR43133:SF8">
    <property type="entry name" value="RNA POLYMERASE SIGMA FACTOR HI_1459-RELATED"/>
    <property type="match status" value="1"/>
</dbReference>
<evidence type="ECO:0000259" key="7">
    <source>
        <dbReference type="Pfam" id="PF04542"/>
    </source>
</evidence>
<keyword evidence="5" id="KW-0804">Transcription</keyword>
<dbReference type="GO" id="GO:0016987">
    <property type="term" value="F:sigma factor activity"/>
    <property type="evidence" value="ECO:0007669"/>
    <property type="project" value="UniProtKB-KW"/>
</dbReference>
<dbReference type="RefSeq" id="WP_145057310.1">
    <property type="nucleotide sequence ID" value="NZ_CP036263.1"/>
</dbReference>
<name>A0A517MQJ3_9BACT</name>
<dbReference type="Pfam" id="PF08281">
    <property type="entry name" value="Sigma70_r4_2"/>
    <property type="match status" value="1"/>
</dbReference>
<keyword evidence="3" id="KW-0731">Sigma factor</keyword>
<evidence type="ECO:0000256" key="6">
    <source>
        <dbReference type="SAM" id="MobiDB-lite"/>
    </source>
</evidence>
<keyword evidence="4" id="KW-0238">DNA-binding</keyword>
<comment type="similarity">
    <text evidence="1">Belongs to the sigma-70 factor family. ECF subfamily.</text>
</comment>
<dbReference type="Pfam" id="PF04542">
    <property type="entry name" value="Sigma70_r2"/>
    <property type="match status" value="1"/>
</dbReference>
<evidence type="ECO:0000256" key="3">
    <source>
        <dbReference type="ARBA" id="ARBA00023082"/>
    </source>
</evidence>
<dbReference type="SUPFAM" id="SSF88659">
    <property type="entry name" value="Sigma3 and sigma4 domains of RNA polymerase sigma factors"/>
    <property type="match status" value="1"/>
</dbReference>
<accession>A0A517MQJ3</accession>
<dbReference type="InterPro" id="IPR013325">
    <property type="entry name" value="RNA_pol_sigma_r2"/>
</dbReference>